<dbReference type="Pfam" id="PF01212">
    <property type="entry name" value="Beta_elim_lyase"/>
    <property type="match status" value="1"/>
</dbReference>
<dbReference type="EC" id="4.1.2.48" evidence="5"/>
<comment type="subunit">
    <text evidence="3">Homotetramer.</text>
</comment>
<dbReference type="STRING" id="702114.A1355_13230"/>
<dbReference type="RefSeq" id="WP_064031185.1">
    <property type="nucleotide sequence ID" value="NZ_LUUK01000208.1"/>
</dbReference>
<feature type="domain" description="Aromatic amino acid beta-eliminating lyase/threonine aldolase" evidence="6">
    <location>
        <begin position="3"/>
        <end position="293"/>
    </location>
</feature>
<keyword evidence="4 5" id="KW-0663">Pyridoxal phosphate</keyword>
<dbReference type="InterPro" id="IPR015424">
    <property type="entry name" value="PyrdxlP-dep_Trfase"/>
</dbReference>
<evidence type="ECO:0000313" key="8">
    <source>
        <dbReference type="Proteomes" id="UP000077628"/>
    </source>
</evidence>
<evidence type="ECO:0000313" key="7">
    <source>
        <dbReference type="EMBL" id="OAI13558.1"/>
    </source>
</evidence>
<dbReference type="PANTHER" id="PTHR48097">
    <property type="entry name" value="L-THREONINE ALDOLASE-RELATED"/>
    <property type="match status" value="1"/>
</dbReference>
<dbReference type="PIRSF" id="PIRSF038940">
    <property type="entry name" value="Low_specificity_LTA"/>
    <property type="match status" value="1"/>
</dbReference>
<accession>A0A177N693</accession>
<evidence type="ECO:0000256" key="1">
    <source>
        <dbReference type="ARBA" id="ARBA00001933"/>
    </source>
</evidence>
<dbReference type="InterPro" id="IPR026273">
    <property type="entry name" value="Low_specificity_L-TA_bact"/>
</dbReference>
<dbReference type="InterPro" id="IPR015421">
    <property type="entry name" value="PyrdxlP-dep_Trfase_major"/>
</dbReference>
<name>A0A177N693_9GAMM</name>
<evidence type="ECO:0000256" key="5">
    <source>
        <dbReference type="PIRNR" id="PIRNR038940"/>
    </source>
</evidence>
<comment type="cofactor">
    <cofactor evidence="1 5">
        <name>pyridoxal 5'-phosphate</name>
        <dbReference type="ChEBI" id="CHEBI:597326"/>
    </cofactor>
</comment>
<comment type="similarity">
    <text evidence="2 5">Belongs to the threonine aldolase family.</text>
</comment>
<dbReference type="OrthoDB" id="9774495at2"/>
<evidence type="ECO:0000256" key="4">
    <source>
        <dbReference type="ARBA" id="ARBA00022898"/>
    </source>
</evidence>
<proteinExistence type="inferred from homology"/>
<dbReference type="GO" id="GO:0006567">
    <property type="term" value="P:L-threonine catabolic process"/>
    <property type="evidence" value="ECO:0007669"/>
    <property type="project" value="UniProtKB-UniRule"/>
</dbReference>
<dbReference type="GO" id="GO:0008732">
    <property type="term" value="F:L-allo-threonine aldolase activity"/>
    <property type="evidence" value="ECO:0007669"/>
    <property type="project" value="RHEA"/>
</dbReference>
<comment type="catalytic activity">
    <reaction evidence="5">
        <text>L-allo-threonine = acetaldehyde + glycine</text>
        <dbReference type="Rhea" id="RHEA:26209"/>
        <dbReference type="ChEBI" id="CHEBI:15343"/>
        <dbReference type="ChEBI" id="CHEBI:57305"/>
        <dbReference type="ChEBI" id="CHEBI:58585"/>
        <dbReference type="EC" id="4.1.2.48"/>
    </reaction>
</comment>
<organism evidence="7 8">
    <name type="scientific">Methylomonas koyamae</name>
    <dbReference type="NCBI Taxonomy" id="702114"/>
    <lineage>
        <taxon>Bacteria</taxon>
        <taxon>Pseudomonadati</taxon>
        <taxon>Pseudomonadota</taxon>
        <taxon>Gammaproteobacteria</taxon>
        <taxon>Methylococcales</taxon>
        <taxon>Methylococcaceae</taxon>
        <taxon>Methylomonas</taxon>
    </lineage>
</organism>
<dbReference type="PANTHER" id="PTHR48097:SF5">
    <property type="entry name" value="LOW SPECIFICITY L-THREONINE ALDOLASE"/>
    <property type="match status" value="1"/>
</dbReference>
<dbReference type="InterPro" id="IPR015422">
    <property type="entry name" value="PyrdxlP-dep_Trfase_small"/>
</dbReference>
<protein>
    <recommendedName>
        <fullName evidence="5">L-threonine aldolase</fullName>
        <ecNumber evidence="5">4.1.2.48</ecNumber>
    </recommendedName>
</protein>
<keyword evidence="5" id="KW-0456">Lyase</keyword>
<keyword evidence="8" id="KW-1185">Reference proteome</keyword>
<comment type="function">
    <text evidence="5">Catalyzes the cleavage of L-allo-threonine and L-threonine to glycine and acetaldehyde.</text>
</comment>
<dbReference type="AlphaFoldDB" id="A0A177N693"/>
<sequence>MNFASDNWAGAHPAIAQQLLAASAGFAAPYGASELDKAIERRFNELFEREVAVYFVGTGTAANSLALAAINRPGGVTFCHREAHMLEDECGAPEFFTHGARLAAVDGELGKIDPAKLAAEIRRFPADFIHAGQPMAVSITQASEIGTVYRPDEIAAIAEVAQTHGLPLHMDGARFANALVALDLTPADMTWRLGVDIVSFGATKNGCWCAEALVFMNPAAAKDLLFIRKRAAQLFSKSRFIAAQFQAYLHDGLWLALARHANAMAARLQQGIAASGGARLAWPAEANEVFAILTQADAERLRTAGAVFYPWNPPHATPGLLAEHETLVRLVASFATQPDDVARFIDVLG</sequence>
<comment type="caution">
    <text evidence="7">The sequence shown here is derived from an EMBL/GenBank/DDBJ whole genome shotgun (WGS) entry which is preliminary data.</text>
</comment>
<dbReference type="Proteomes" id="UP000077628">
    <property type="component" value="Unassembled WGS sequence"/>
</dbReference>
<evidence type="ECO:0000259" key="6">
    <source>
        <dbReference type="Pfam" id="PF01212"/>
    </source>
</evidence>
<dbReference type="SUPFAM" id="SSF53383">
    <property type="entry name" value="PLP-dependent transferases"/>
    <property type="match status" value="1"/>
</dbReference>
<gene>
    <name evidence="7" type="ORF">A1355_13230</name>
</gene>
<reference evidence="8" key="1">
    <citation type="submission" date="2016-03" db="EMBL/GenBank/DDBJ databases">
        <authorList>
            <person name="Heylen K."/>
            <person name="De Vos P."/>
            <person name="Vekeman B."/>
        </authorList>
    </citation>
    <scope>NUCLEOTIDE SEQUENCE [LARGE SCALE GENOMIC DNA]</scope>
    <source>
        <strain evidence="8">R-45383</strain>
    </source>
</reference>
<dbReference type="Gene3D" id="3.40.640.10">
    <property type="entry name" value="Type I PLP-dependent aspartate aminotransferase-like (Major domain)"/>
    <property type="match status" value="1"/>
</dbReference>
<dbReference type="EMBL" id="LUUK01000208">
    <property type="protein sequence ID" value="OAI13558.1"/>
    <property type="molecule type" value="Genomic_DNA"/>
</dbReference>
<dbReference type="InterPro" id="IPR001597">
    <property type="entry name" value="ArAA_b-elim_lyase/Thr_aldolase"/>
</dbReference>
<evidence type="ECO:0000256" key="2">
    <source>
        <dbReference type="ARBA" id="ARBA00006966"/>
    </source>
</evidence>
<evidence type="ECO:0000256" key="3">
    <source>
        <dbReference type="ARBA" id="ARBA00011881"/>
    </source>
</evidence>
<comment type="catalytic activity">
    <reaction evidence="5">
        <text>L-threonine = acetaldehyde + glycine</text>
        <dbReference type="Rhea" id="RHEA:19625"/>
        <dbReference type="ChEBI" id="CHEBI:15343"/>
        <dbReference type="ChEBI" id="CHEBI:57305"/>
        <dbReference type="ChEBI" id="CHEBI:57926"/>
        <dbReference type="EC" id="4.1.2.48"/>
    </reaction>
</comment>
<dbReference type="Gene3D" id="3.90.1150.10">
    <property type="entry name" value="Aspartate Aminotransferase, domain 1"/>
    <property type="match status" value="1"/>
</dbReference>